<dbReference type="InterPro" id="IPR016024">
    <property type="entry name" value="ARM-type_fold"/>
</dbReference>
<reference evidence="3" key="1">
    <citation type="journal article" date="2019" name="Int. J. Syst. Evol. Microbiol.">
        <title>The Global Catalogue of Microorganisms (GCM) 10K type strain sequencing project: providing services to taxonomists for standard genome sequencing and annotation.</title>
        <authorList>
            <consortium name="The Broad Institute Genomics Platform"/>
            <consortium name="The Broad Institute Genome Sequencing Center for Infectious Disease"/>
            <person name="Wu L."/>
            <person name="Ma J."/>
        </authorList>
    </citation>
    <scope>NUCLEOTIDE SEQUENCE [LARGE SCALE GENOMIC DNA]</scope>
    <source>
        <strain evidence="3">CGMCC 4.7152</strain>
    </source>
</reference>
<dbReference type="InterPro" id="IPR004155">
    <property type="entry name" value="PBS_lyase_HEAT"/>
</dbReference>
<organism evidence="2 3">
    <name type="scientific">Dactylosporangium cerinum</name>
    <dbReference type="NCBI Taxonomy" id="1434730"/>
    <lineage>
        <taxon>Bacteria</taxon>
        <taxon>Bacillati</taxon>
        <taxon>Actinomycetota</taxon>
        <taxon>Actinomycetes</taxon>
        <taxon>Micromonosporales</taxon>
        <taxon>Micromonosporaceae</taxon>
        <taxon>Dactylosporangium</taxon>
    </lineage>
</organism>
<evidence type="ECO:0000313" key="3">
    <source>
        <dbReference type="Proteomes" id="UP001595912"/>
    </source>
</evidence>
<dbReference type="EMBL" id="JBHSIU010000014">
    <property type="protein sequence ID" value="MFC4998972.1"/>
    <property type="molecule type" value="Genomic_DNA"/>
</dbReference>
<evidence type="ECO:0000313" key="2">
    <source>
        <dbReference type="EMBL" id="MFC4998972.1"/>
    </source>
</evidence>
<dbReference type="Proteomes" id="UP001595912">
    <property type="component" value="Unassembled WGS sequence"/>
</dbReference>
<feature type="compositionally biased region" description="Low complexity" evidence="1">
    <location>
        <begin position="1075"/>
        <end position="1095"/>
    </location>
</feature>
<comment type="caution">
    <text evidence="2">The sequence shown here is derived from an EMBL/GenBank/DDBJ whole genome shotgun (WGS) entry which is preliminary data.</text>
</comment>
<name>A0ABV9VSH5_9ACTN</name>
<proteinExistence type="predicted"/>
<feature type="region of interest" description="Disordered" evidence="1">
    <location>
        <begin position="1072"/>
        <end position="1097"/>
    </location>
</feature>
<dbReference type="RefSeq" id="WP_380115250.1">
    <property type="nucleotide sequence ID" value="NZ_JBHSIU010000014.1"/>
</dbReference>
<gene>
    <name evidence="2" type="ORF">ACFPIJ_14140</name>
</gene>
<accession>A0ABV9VSH5</accession>
<keyword evidence="3" id="KW-1185">Reference proteome</keyword>
<dbReference type="SMART" id="SM00567">
    <property type="entry name" value="EZ_HEAT"/>
    <property type="match status" value="6"/>
</dbReference>
<dbReference type="Gene3D" id="1.25.10.10">
    <property type="entry name" value="Leucine-rich Repeat Variant"/>
    <property type="match status" value="2"/>
</dbReference>
<dbReference type="InterPro" id="IPR011989">
    <property type="entry name" value="ARM-like"/>
</dbReference>
<evidence type="ECO:0000256" key="1">
    <source>
        <dbReference type="SAM" id="MobiDB-lite"/>
    </source>
</evidence>
<protein>
    <submittedName>
        <fullName evidence="2">HEAT repeat domain-containing protein</fullName>
    </submittedName>
</protein>
<feature type="region of interest" description="Disordered" evidence="1">
    <location>
        <begin position="1189"/>
        <end position="1210"/>
    </location>
</feature>
<sequence>MTQPTEPTTAAIGRGDADWLAANVDGTACPPGLLARLARHADPRLRLLAVRWLGERLAGEPDPGDEVTRLLAAQPARLLPDDPGRVDGTPEVALATADLFQRHGRHLPAAAWPRWRDATVPAVVRVAWLRAELLHLPGRLAAEPRGEALYQAVAGLRCAGVPDPARLVQELAGRDDPVLRAAALRLGREALHAAVLAPAPARHLLVRLLDSTDPAVLAGALTELAQPWAAVDPATPHRLRGLLAGADRGAAVIDAAVNAAARHGLRDALLDTAADTGRPPRARRRALAALGDLLDRDDIPAVVELAAADPLLLGQPAVVCLAAMHHRGLFPSGDAATGIVGLALADHTISAATVTMLLYPARHPVQATLLDARPADPTWPRRLALLVELARQGPPDLDVGAAVAGLLPAAAALEPFLAALRDLRHAPAEDAVLATLPRAPAAALHALEAIGGARTVAVLAGALEGDGVAYLRPWRHQALELCWRLAADPARRHALLRRLDPATLPDAVAADLGRPDERELAVLRARTAPDRPVDALVELARTADTGTVPALTEVLGRIVAELAIAWDTRGNPPGQRHTLPADLADAVADPDRPADATQPMPVVPQRVVDAICALGGRLHRLGRIRPVCLLDAGSAAEAGDALVASIALDLLDRPNATPTELAVLLEVLRRAPYDGTPARVHRLLRHRDPHVRKHTIGLLAHDGGGAEALAATLTVLTAAADVQTARQALAALGQVGARWAAHAVAACLDHPNMNVKKAAAEALRTAGTPATVPHLLGWLGRHDNPGLRTALMSALRDLLADATTATVLAAAEQADPGRTRDLLLEALDRALPARAVAALTDQGSPAGPGLLRLIASGRVRLSAGTMADLATRMAAHGVTPPPASPATAPHPDLVTLTRDGWHDRVARRVASGHDPADLPEALLPALRRLLPDWLRLAATDPAIRPPVLRLVLGCCPAPWTDAERAAFTRSRQVLVAGLGELPPADRDGLLAVLEDLAPHLTPTAAFDVATELRRAPATPAGHRSTLPLLRLCGAVLTRADVERALADAALGADPWLGEVRVLREAFAVPEPPAPAAAGPRLPAAAGPQSSAPAGSWLPAVAGPQSSASVGSWLSARAGSPLSASVGSRVSASAGSRAPAPVGGPLAARNSRERLAALVEAWPATNSADRPRLLDRMADLQPIDAPPWTIDEEAHRPVPPPRTPHDGDLDQPRSAVHRARLLDQLEHPAPGTTQRRLAVEALRSWPEPDIQRRLLTAHLRGDADVPPTAALARTLTAADLTGQTSASLAATSSTAADRIGADHAAADLTGQTSASLAAADAADLAAADLAGPAADLAATSSTAADRIGAGHAAADLADHAAADPADLTDLAAADSADLAADLTGQASASLAAAGSTAADRIGADLAAADLTDLAAADLTGAAADLAAAGHAAADLTDLAAADSADLAAADLTDPAAAVPADLAAADLTGAAADLAAVGSPAADLAATGGAAADLGGNGLPDAGVARSDLAAAYLGAAGLRAVDRAPSGSAGIDLGGGGTGEAVLVRAVRLAAHLDPAGLAPLIPALQRLREHGTPDVRTAADAVLRQLPDRIRAGVLGEPLDPLLVPAPVEPGLPAALLEHPVRPAGAGPPTRKDLLDRARAGDAGQIRVALAALAETSGDGDTDVAELLEHLLRHPESKVRLHAHRVSRQVLDRPVYLRHSEILLTDPQPDIVRAAIRAVSGATWTPAIGAVVGLLLHADPTVRRTAEAGLTRFGQAAVPAVTKAAGRARPDRRAVYTTVLATLAATADPPS</sequence>
<dbReference type="SUPFAM" id="SSF48371">
    <property type="entry name" value="ARM repeat"/>
    <property type="match status" value="2"/>
</dbReference>
<dbReference type="Pfam" id="PF13646">
    <property type="entry name" value="HEAT_2"/>
    <property type="match status" value="1"/>
</dbReference>